<comment type="caution">
    <text evidence="9">The sequence shown here is derived from an EMBL/GenBank/DDBJ whole genome shotgun (WGS) entry which is preliminary data.</text>
</comment>
<name>A0A2J8JK85_PANTR</name>
<evidence type="ECO:0000256" key="5">
    <source>
        <dbReference type="ARBA" id="ARBA00022927"/>
    </source>
</evidence>
<evidence type="ECO:0000313" key="9">
    <source>
        <dbReference type="EMBL" id="PNI23195.1"/>
    </source>
</evidence>
<comment type="similarity">
    <text evidence="2">Belongs to the COG7 family.</text>
</comment>
<dbReference type="PANTHER" id="PTHR21443:SF0">
    <property type="entry name" value="CONSERVED OLIGOMERIC GOLGI COMPLEX SUBUNIT 7"/>
    <property type="match status" value="1"/>
</dbReference>
<keyword evidence="4" id="KW-0813">Transport</keyword>
<dbReference type="AlphaFoldDB" id="A0A2J8JK85"/>
<evidence type="ECO:0000256" key="4">
    <source>
        <dbReference type="ARBA" id="ARBA00022448"/>
    </source>
</evidence>
<dbReference type="InterPro" id="IPR019335">
    <property type="entry name" value="COG7"/>
</dbReference>
<accession>A0A2J8JK85</accession>
<reference evidence="9 10" key="1">
    <citation type="submission" date="2017-12" db="EMBL/GenBank/DDBJ databases">
        <title>High-resolution comparative analysis of great ape genomes.</title>
        <authorList>
            <person name="Pollen A."/>
            <person name="Hastie A."/>
            <person name="Hormozdiari F."/>
            <person name="Dougherty M."/>
            <person name="Liu R."/>
            <person name="Chaisson M."/>
            <person name="Hoppe E."/>
            <person name="Hill C."/>
            <person name="Pang A."/>
            <person name="Hillier L."/>
            <person name="Baker C."/>
            <person name="Armstrong J."/>
            <person name="Shendure J."/>
            <person name="Paten B."/>
            <person name="Wilson R."/>
            <person name="Chao H."/>
            <person name="Schneider V."/>
            <person name="Ventura M."/>
            <person name="Kronenberg Z."/>
            <person name="Murali S."/>
            <person name="Gordon D."/>
            <person name="Cantsilieris S."/>
            <person name="Munson K."/>
            <person name="Nelson B."/>
            <person name="Raja A."/>
            <person name="Underwood J."/>
            <person name="Diekhans M."/>
            <person name="Fiddes I."/>
            <person name="Haussler D."/>
            <person name="Eichler E."/>
        </authorList>
    </citation>
    <scope>NUCLEOTIDE SEQUENCE [LARGE SCALE GENOMIC DNA]</scope>
    <source>
        <strain evidence="9">Yerkes chimp pedigree #C0471</strain>
    </source>
</reference>
<keyword evidence="6" id="KW-0333">Golgi apparatus</keyword>
<dbReference type="Pfam" id="PF10191">
    <property type="entry name" value="COG7"/>
    <property type="match status" value="1"/>
</dbReference>
<dbReference type="GO" id="GO:0017119">
    <property type="term" value="C:Golgi transport complex"/>
    <property type="evidence" value="ECO:0007669"/>
    <property type="project" value="InterPro"/>
</dbReference>
<evidence type="ECO:0000256" key="1">
    <source>
        <dbReference type="ARBA" id="ARBA00004395"/>
    </source>
</evidence>
<proteinExistence type="inferred from homology"/>
<keyword evidence="5" id="KW-0653">Protein transport</keyword>
<dbReference type="PANTHER" id="PTHR21443">
    <property type="entry name" value="CONSERVED OLIGOMERIC GOLGI COMPLEX COMPONENT 7"/>
    <property type="match status" value="1"/>
</dbReference>
<feature type="non-terminal residue" evidence="9">
    <location>
        <position position="1"/>
    </location>
</feature>
<comment type="subcellular location">
    <subcellularLocation>
        <location evidence="1">Golgi apparatus membrane</location>
        <topology evidence="1">Peripheral membrane protein</topology>
    </subcellularLocation>
</comment>
<evidence type="ECO:0000256" key="6">
    <source>
        <dbReference type="ARBA" id="ARBA00023034"/>
    </source>
</evidence>
<dbReference type="GO" id="GO:0000139">
    <property type="term" value="C:Golgi membrane"/>
    <property type="evidence" value="ECO:0007669"/>
    <property type="project" value="UniProtKB-SubCell"/>
</dbReference>
<gene>
    <name evidence="9" type="ORF">CK820_G0046853</name>
</gene>
<sequence>DSALELALHAGKLPFPPEQGDELPELDNMADNWLGSIARATMQTYCDAILQIPELSPHSAKQLATDIGGSPQDRRWEGQLLPAASVSFSFALQESHPKSPLSFSCGFGSEAG</sequence>
<evidence type="ECO:0000256" key="8">
    <source>
        <dbReference type="ARBA" id="ARBA00031345"/>
    </source>
</evidence>
<dbReference type="Proteomes" id="UP000236370">
    <property type="component" value="Unassembled WGS sequence"/>
</dbReference>
<dbReference type="EMBL" id="NBAG03000450">
    <property type="protein sequence ID" value="PNI23195.1"/>
    <property type="molecule type" value="Genomic_DNA"/>
</dbReference>
<organism evidence="9 10">
    <name type="scientific">Pan troglodytes</name>
    <name type="common">Chimpanzee</name>
    <dbReference type="NCBI Taxonomy" id="9598"/>
    <lineage>
        <taxon>Eukaryota</taxon>
        <taxon>Metazoa</taxon>
        <taxon>Chordata</taxon>
        <taxon>Craniata</taxon>
        <taxon>Vertebrata</taxon>
        <taxon>Euteleostomi</taxon>
        <taxon>Mammalia</taxon>
        <taxon>Eutheria</taxon>
        <taxon>Euarchontoglires</taxon>
        <taxon>Primates</taxon>
        <taxon>Haplorrhini</taxon>
        <taxon>Catarrhini</taxon>
        <taxon>Hominidae</taxon>
        <taxon>Pan</taxon>
    </lineage>
</organism>
<evidence type="ECO:0000256" key="3">
    <source>
        <dbReference type="ARBA" id="ARBA00020984"/>
    </source>
</evidence>
<evidence type="ECO:0000256" key="7">
    <source>
        <dbReference type="ARBA" id="ARBA00023136"/>
    </source>
</evidence>
<dbReference type="GO" id="GO:0006886">
    <property type="term" value="P:intracellular protein transport"/>
    <property type="evidence" value="ECO:0007669"/>
    <property type="project" value="InterPro"/>
</dbReference>
<evidence type="ECO:0000256" key="2">
    <source>
        <dbReference type="ARBA" id="ARBA00005831"/>
    </source>
</evidence>
<protein>
    <recommendedName>
        <fullName evidence="3">Conserved oligomeric Golgi complex subunit 7</fullName>
    </recommendedName>
    <alternativeName>
        <fullName evidence="8">Component of oligomeric Golgi complex 7</fullName>
    </alternativeName>
</protein>
<keyword evidence="7" id="KW-0472">Membrane</keyword>
<evidence type="ECO:0000313" key="10">
    <source>
        <dbReference type="Proteomes" id="UP000236370"/>
    </source>
</evidence>